<dbReference type="InterPro" id="IPR029069">
    <property type="entry name" value="HotDog_dom_sf"/>
</dbReference>
<evidence type="ECO:0000313" key="2">
    <source>
        <dbReference type="Proteomes" id="UP000600946"/>
    </source>
</evidence>
<dbReference type="RefSeq" id="WP_190027870.1">
    <property type="nucleotide sequence ID" value="NZ_BMUU01000006.1"/>
</dbReference>
<dbReference type="Gene3D" id="3.10.129.10">
    <property type="entry name" value="Hotdog Thioesterase"/>
    <property type="match status" value="1"/>
</dbReference>
<dbReference type="InterPro" id="IPR050563">
    <property type="entry name" value="4-hydroxybenzoyl-CoA_TE"/>
</dbReference>
<accession>A0ABQ3AC15</accession>
<dbReference type="PANTHER" id="PTHR31793:SF24">
    <property type="entry name" value="LONG-CHAIN ACYL-COA THIOESTERASE FADM"/>
    <property type="match status" value="1"/>
</dbReference>
<dbReference type="PANTHER" id="PTHR31793">
    <property type="entry name" value="4-HYDROXYBENZOYL-COA THIOESTERASE FAMILY MEMBER"/>
    <property type="match status" value="1"/>
</dbReference>
<evidence type="ECO:0000313" key="1">
    <source>
        <dbReference type="EMBL" id="GGY42154.1"/>
    </source>
</evidence>
<protein>
    <submittedName>
        <fullName evidence="1">Thioesterase</fullName>
    </submittedName>
</protein>
<proteinExistence type="predicted"/>
<gene>
    <name evidence="1" type="ORF">GCM10010326_40430</name>
</gene>
<organism evidence="1 2">
    <name type="scientific">Streptomyces xanthochromogenes</name>
    <dbReference type="NCBI Taxonomy" id="67384"/>
    <lineage>
        <taxon>Bacteria</taxon>
        <taxon>Bacillati</taxon>
        <taxon>Actinomycetota</taxon>
        <taxon>Actinomycetes</taxon>
        <taxon>Kitasatosporales</taxon>
        <taxon>Streptomycetaceae</taxon>
        <taxon>Streptomyces</taxon>
    </lineage>
</organism>
<name>A0ABQ3AC15_9ACTN</name>
<keyword evidence="2" id="KW-1185">Reference proteome</keyword>
<sequence length="140" mass="15626">MEPFTVRIVVRGYETDSQGHLNQSVYLQYAEHGRWCALERGGIRQSDLLAKGIGPVTMENTIRYRRELRAGDEVDVSCAFKWSDGKSFRIEQAIRRVDDGTTAAEVTAVCGILDLAERKLVPDPRAVFHALATDKAVFGL</sequence>
<dbReference type="Pfam" id="PF13279">
    <property type="entry name" value="4HBT_2"/>
    <property type="match status" value="1"/>
</dbReference>
<comment type="caution">
    <text evidence="1">The sequence shown here is derived from an EMBL/GenBank/DDBJ whole genome shotgun (WGS) entry which is preliminary data.</text>
</comment>
<dbReference type="Proteomes" id="UP000600946">
    <property type="component" value="Unassembled WGS sequence"/>
</dbReference>
<dbReference type="SUPFAM" id="SSF54637">
    <property type="entry name" value="Thioesterase/thiol ester dehydrase-isomerase"/>
    <property type="match status" value="1"/>
</dbReference>
<dbReference type="CDD" id="cd00586">
    <property type="entry name" value="4HBT"/>
    <property type="match status" value="1"/>
</dbReference>
<dbReference type="GeneID" id="96291982"/>
<dbReference type="EMBL" id="BMUU01000006">
    <property type="protein sequence ID" value="GGY42154.1"/>
    <property type="molecule type" value="Genomic_DNA"/>
</dbReference>
<reference evidence="2" key="1">
    <citation type="journal article" date="2019" name="Int. J. Syst. Evol. Microbiol.">
        <title>The Global Catalogue of Microorganisms (GCM) 10K type strain sequencing project: providing services to taxonomists for standard genome sequencing and annotation.</title>
        <authorList>
            <consortium name="The Broad Institute Genomics Platform"/>
            <consortium name="The Broad Institute Genome Sequencing Center for Infectious Disease"/>
            <person name="Wu L."/>
            <person name="Ma J."/>
        </authorList>
    </citation>
    <scope>NUCLEOTIDE SEQUENCE [LARGE SCALE GENOMIC DNA]</scope>
    <source>
        <strain evidence="2">JCM 4594</strain>
    </source>
</reference>